<name>A0A6C0L9Q4_9ZZZZ</name>
<keyword evidence="1" id="KW-1133">Transmembrane helix</keyword>
<keyword evidence="1" id="KW-0812">Transmembrane</keyword>
<sequence>MDCILEPEQYNLIFRASFLSLGSSVYAIHNGYYDLALCPGGVFLTSITYWVKPDYSWRRYLDMLYVKFALSYQLYKAYNSQYMVYYYTLIAITVAFYPLGVYYYKKKLYWKSTYSHCMLHLIANIANIVLYSGRIA</sequence>
<proteinExistence type="predicted"/>
<feature type="transmembrane region" description="Helical" evidence="1">
    <location>
        <begin position="84"/>
        <end position="104"/>
    </location>
</feature>
<evidence type="ECO:0000313" key="2">
    <source>
        <dbReference type="EMBL" id="QHU26815.1"/>
    </source>
</evidence>
<feature type="transmembrane region" description="Helical" evidence="1">
    <location>
        <begin position="12"/>
        <end position="28"/>
    </location>
</feature>
<dbReference type="EMBL" id="MN740445">
    <property type="protein sequence ID" value="QHU26815.1"/>
    <property type="molecule type" value="Genomic_DNA"/>
</dbReference>
<keyword evidence="1" id="KW-0472">Membrane</keyword>
<dbReference type="AlphaFoldDB" id="A0A6C0L9Q4"/>
<protein>
    <submittedName>
        <fullName evidence="2">Uncharacterized protein</fullName>
    </submittedName>
</protein>
<reference evidence="2" key="1">
    <citation type="journal article" date="2020" name="Nature">
        <title>Giant virus diversity and host interactions through global metagenomics.</title>
        <authorList>
            <person name="Schulz F."/>
            <person name="Roux S."/>
            <person name="Paez-Espino D."/>
            <person name="Jungbluth S."/>
            <person name="Walsh D.A."/>
            <person name="Denef V.J."/>
            <person name="McMahon K.D."/>
            <person name="Konstantinidis K.T."/>
            <person name="Eloe-Fadrosh E.A."/>
            <person name="Kyrpides N.C."/>
            <person name="Woyke T."/>
        </authorList>
    </citation>
    <scope>NUCLEOTIDE SEQUENCE</scope>
    <source>
        <strain evidence="2">GVMAG-M-3300027759-42</strain>
    </source>
</reference>
<organism evidence="2">
    <name type="scientific">viral metagenome</name>
    <dbReference type="NCBI Taxonomy" id="1070528"/>
    <lineage>
        <taxon>unclassified sequences</taxon>
        <taxon>metagenomes</taxon>
        <taxon>organismal metagenomes</taxon>
    </lineage>
</organism>
<evidence type="ECO:0000256" key="1">
    <source>
        <dbReference type="SAM" id="Phobius"/>
    </source>
</evidence>
<accession>A0A6C0L9Q4</accession>